<dbReference type="InterPro" id="IPR036291">
    <property type="entry name" value="NAD(P)-bd_dom_sf"/>
</dbReference>
<evidence type="ECO:0000259" key="7">
    <source>
        <dbReference type="Pfam" id="PF08240"/>
    </source>
</evidence>
<dbReference type="eggNOG" id="KOG0023">
    <property type="taxonomic scope" value="Eukaryota"/>
</dbReference>
<evidence type="ECO:0000256" key="1">
    <source>
        <dbReference type="ARBA" id="ARBA00001947"/>
    </source>
</evidence>
<comment type="cofactor">
    <cofactor evidence="1 5">
        <name>Zn(2+)</name>
        <dbReference type="ChEBI" id="CHEBI:29105"/>
    </cofactor>
</comment>
<dbReference type="STRING" id="1116229.S3DH03"/>
<proteinExistence type="inferred from homology"/>
<dbReference type="FunFam" id="3.40.50.720:FF:000022">
    <property type="entry name" value="Cinnamyl alcohol dehydrogenase"/>
    <property type="match status" value="1"/>
</dbReference>
<dbReference type="RefSeq" id="XP_008077237.1">
    <property type="nucleotide sequence ID" value="XM_008079046.1"/>
</dbReference>
<dbReference type="GO" id="GO:0016616">
    <property type="term" value="F:oxidoreductase activity, acting on the CH-OH group of donors, NAD or NADP as acceptor"/>
    <property type="evidence" value="ECO:0007669"/>
    <property type="project" value="InterPro"/>
</dbReference>
<dbReference type="HOGENOM" id="CLU_026673_20_2_1"/>
<feature type="domain" description="Alcohol dehydrogenase-like C-terminal" evidence="6">
    <location>
        <begin position="173"/>
        <end position="295"/>
    </location>
</feature>
<dbReference type="InterPro" id="IPR013154">
    <property type="entry name" value="ADH-like_N"/>
</dbReference>
<sequence length="337" mass="36527">MSGFEFAVIKSSPSKEYVETTTTRPALTGDEVYIEITHSGVCGTDQHFRGVDMVLGHEGIGVIKAIGPDVKSLKVGDRAGWGWTTEVCGVCEQCVEGHYAYCPFRKEFGSQASDQGSFAHGAVWKEPLIYKLPDALPSDVAAPLMCAGITVYSPLAEFGLKSSDVVGVVGIGGLGHLAIQFANKMGCEVVALSQTDSKKEEAMKLGAHHFIATKGVAELSSPKKINHLLVTTSQMPDWAQYASILHPRVQIFPLTVTDFEANLSCNYMRFLLNGWKIIGNVGAPKIVFAQMLEFAALHGIRPVIEKFPLSKQGVIDAMQKLDDGKMRYRGVLYAEGV</sequence>
<dbReference type="Proteomes" id="UP000016922">
    <property type="component" value="Unassembled WGS sequence"/>
</dbReference>
<evidence type="ECO:0000256" key="5">
    <source>
        <dbReference type="RuleBase" id="RU361277"/>
    </source>
</evidence>
<evidence type="ECO:0000313" key="9">
    <source>
        <dbReference type="Proteomes" id="UP000016922"/>
    </source>
</evidence>
<organism evidence="8 9">
    <name type="scientific">Glarea lozoyensis (strain ATCC 20868 / MF5171)</name>
    <dbReference type="NCBI Taxonomy" id="1116229"/>
    <lineage>
        <taxon>Eukaryota</taxon>
        <taxon>Fungi</taxon>
        <taxon>Dikarya</taxon>
        <taxon>Ascomycota</taxon>
        <taxon>Pezizomycotina</taxon>
        <taxon>Leotiomycetes</taxon>
        <taxon>Helotiales</taxon>
        <taxon>Helotiaceae</taxon>
        <taxon>Glarea</taxon>
    </lineage>
</organism>
<keyword evidence="3 5" id="KW-0862">Zinc</keyword>
<comment type="similarity">
    <text evidence="5">Belongs to the zinc-containing alcohol dehydrogenase family.</text>
</comment>
<dbReference type="OrthoDB" id="1879366at2759"/>
<evidence type="ECO:0000256" key="2">
    <source>
        <dbReference type="ARBA" id="ARBA00022723"/>
    </source>
</evidence>
<dbReference type="OMA" id="SGMCFTD"/>
<keyword evidence="4" id="KW-0560">Oxidoreductase</keyword>
<dbReference type="Pfam" id="PF00107">
    <property type="entry name" value="ADH_zinc_N"/>
    <property type="match status" value="1"/>
</dbReference>
<evidence type="ECO:0000259" key="6">
    <source>
        <dbReference type="Pfam" id="PF00107"/>
    </source>
</evidence>
<dbReference type="PROSITE" id="PS00059">
    <property type="entry name" value="ADH_ZINC"/>
    <property type="match status" value="1"/>
</dbReference>
<dbReference type="AlphaFoldDB" id="S3DH03"/>
<accession>S3DH03</accession>
<evidence type="ECO:0000256" key="3">
    <source>
        <dbReference type="ARBA" id="ARBA00022833"/>
    </source>
</evidence>
<reference evidence="8 9" key="1">
    <citation type="journal article" date="2013" name="BMC Genomics">
        <title>Genomics-driven discovery of the pneumocandin biosynthetic gene cluster in the fungus Glarea lozoyensis.</title>
        <authorList>
            <person name="Chen L."/>
            <person name="Yue Q."/>
            <person name="Zhang X."/>
            <person name="Xiang M."/>
            <person name="Wang C."/>
            <person name="Li S."/>
            <person name="Che Y."/>
            <person name="Ortiz-Lopez F.J."/>
            <person name="Bills G.F."/>
            <person name="Liu X."/>
            <person name="An Z."/>
        </authorList>
    </citation>
    <scope>NUCLEOTIDE SEQUENCE [LARGE SCALE GENOMIC DNA]</scope>
    <source>
        <strain evidence="9">ATCC 20868 / MF5171</strain>
    </source>
</reference>
<dbReference type="PANTHER" id="PTHR42683">
    <property type="entry name" value="ALDEHYDE REDUCTASE"/>
    <property type="match status" value="1"/>
</dbReference>
<dbReference type="SUPFAM" id="SSF50129">
    <property type="entry name" value="GroES-like"/>
    <property type="match status" value="1"/>
</dbReference>
<evidence type="ECO:0000256" key="4">
    <source>
        <dbReference type="ARBA" id="ARBA00023002"/>
    </source>
</evidence>
<dbReference type="CDD" id="cd05283">
    <property type="entry name" value="CAD1"/>
    <property type="match status" value="1"/>
</dbReference>
<dbReference type="GeneID" id="19464811"/>
<dbReference type="Pfam" id="PF08240">
    <property type="entry name" value="ADH_N"/>
    <property type="match status" value="1"/>
</dbReference>
<dbReference type="InterPro" id="IPR047109">
    <property type="entry name" value="CAD-like"/>
</dbReference>
<dbReference type="InterPro" id="IPR002328">
    <property type="entry name" value="ADH_Zn_CS"/>
</dbReference>
<protein>
    <submittedName>
        <fullName evidence="8">GroES-like protein</fullName>
    </submittedName>
</protein>
<keyword evidence="2 5" id="KW-0479">Metal-binding</keyword>
<dbReference type="GO" id="GO:0008270">
    <property type="term" value="F:zinc ion binding"/>
    <property type="evidence" value="ECO:0007669"/>
    <property type="project" value="InterPro"/>
</dbReference>
<dbReference type="SUPFAM" id="SSF51735">
    <property type="entry name" value="NAD(P)-binding Rossmann-fold domains"/>
    <property type="match status" value="1"/>
</dbReference>
<keyword evidence="9" id="KW-1185">Reference proteome</keyword>
<gene>
    <name evidence="8" type="ORF">GLAREA_05757</name>
</gene>
<evidence type="ECO:0000313" key="8">
    <source>
        <dbReference type="EMBL" id="EPE36419.1"/>
    </source>
</evidence>
<name>S3DH03_GLAL2</name>
<feature type="domain" description="Alcohol dehydrogenase-like N-terminal" evidence="7">
    <location>
        <begin position="30"/>
        <end position="134"/>
    </location>
</feature>
<dbReference type="InterPro" id="IPR011032">
    <property type="entry name" value="GroES-like_sf"/>
</dbReference>
<dbReference type="Gene3D" id="3.40.50.720">
    <property type="entry name" value="NAD(P)-binding Rossmann-like Domain"/>
    <property type="match status" value="1"/>
</dbReference>
<dbReference type="InterPro" id="IPR013149">
    <property type="entry name" value="ADH-like_C"/>
</dbReference>
<dbReference type="EMBL" id="KE145353">
    <property type="protein sequence ID" value="EPE36419.1"/>
    <property type="molecule type" value="Genomic_DNA"/>
</dbReference>
<dbReference type="Gene3D" id="3.90.180.10">
    <property type="entry name" value="Medium-chain alcohol dehydrogenases, catalytic domain"/>
    <property type="match status" value="1"/>
</dbReference>
<dbReference type="KEGG" id="glz:GLAREA_05757"/>